<dbReference type="PANTHER" id="PTHR46033">
    <property type="entry name" value="PROTEIN MAIN-LIKE 2"/>
    <property type="match status" value="1"/>
</dbReference>
<evidence type="ECO:0000256" key="2">
    <source>
        <dbReference type="SAM" id="MobiDB-lite"/>
    </source>
</evidence>
<keyword evidence="3" id="KW-0472">Membrane</keyword>
<keyword evidence="3" id="KW-1133">Transmembrane helix</keyword>
<dbReference type="EMBL" id="NMUH01002651">
    <property type="protein sequence ID" value="MQM01284.1"/>
    <property type="molecule type" value="Genomic_DNA"/>
</dbReference>
<dbReference type="InterPro" id="IPR019557">
    <property type="entry name" value="AminoTfrase-like_pln_mobile"/>
</dbReference>
<dbReference type="GO" id="GO:0010073">
    <property type="term" value="P:meristem maintenance"/>
    <property type="evidence" value="ECO:0007669"/>
    <property type="project" value="InterPro"/>
</dbReference>
<feature type="region of interest" description="Disordered" evidence="2">
    <location>
        <begin position="1"/>
        <end position="32"/>
    </location>
</feature>
<evidence type="ECO:0000313" key="6">
    <source>
        <dbReference type="Proteomes" id="UP000652761"/>
    </source>
</evidence>
<dbReference type="InterPro" id="IPR044824">
    <property type="entry name" value="MAIN-like"/>
</dbReference>
<dbReference type="Pfam" id="PF10536">
    <property type="entry name" value="PMD"/>
    <property type="match status" value="1"/>
</dbReference>
<feature type="domain" description="Aminotransferase-like plant mobile" evidence="4">
    <location>
        <begin position="93"/>
        <end position="232"/>
    </location>
</feature>
<evidence type="ECO:0000313" key="5">
    <source>
        <dbReference type="EMBL" id="MQM01284.1"/>
    </source>
</evidence>
<organism evidence="5 6">
    <name type="scientific">Colocasia esculenta</name>
    <name type="common">Wild taro</name>
    <name type="synonym">Arum esculentum</name>
    <dbReference type="NCBI Taxonomy" id="4460"/>
    <lineage>
        <taxon>Eukaryota</taxon>
        <taxon>Viridiplantae</taxon>
        <taxon>Streptophyta</taxon>
        <taxon>Embryophyta</taxon>
        <taxon>Tracheophyta</taxon>
        <taxon>Spermatophyta</taxon>
        <taxon>Magnoliopsida</taxon>
        <taxon>Liliopsida</taxon>
        <taxon>Araceae</taxon>
        <taxon>Aroideae</taxon>
        <taxon>Colocasieae</taxon>
        <taxon>Colocasia</taxon>
    </lineage>
</organism>
<feature type="compositionally biased region" description="Basic and acidic residues" evidence="2">
    <location>
        <begin position="552"/>
        <end position="562"/>
    </location>
</feature>
<keyword evidence="3" id="KW-0812">Transmembrane</keyword>
<evidence type="ECO:0000259" key="4">
    <source>
        <dbReference type="Pfam" id="PF10536"/>
    </source>
</evidence>
<dbReference type="PANTHER" id="PTHR46033:SF8">
    <property type="entry name" value="PROTEIN MAINTENANCE OF MERISTEMS-LIKE"/>
    <property type="match status" value="1"/>
</dbReference>
<dbReference type="Proteomes" id="UP000652761">
    <property type="component" value="Unassembled WGS sequence"/>
</dbReference>
<name>A0A843WAR0_COLES</name>
<proteinExistence type="predicted"/>
<evidence type="ECO:0000256" key="3">
    <source>
        <dbReference type="SAM" id="Phobius"/>
    </source>
</evidence>
<keyword evidence="6" id="KW-1185">Reference proteome</keyword>
<accession>A0A843WAR0</accession>
<gene>
    <name evidence="5" type="ORF">Taro_034038</name>
</gene>
<evidence type="ECO:0000256" key="1">
    <source>
        <dbReference type="SAM" id="Coils"/>
    </source>
</evidence>
<comment type="caution">
    <text evidence="5">The sequence shown here is derived from an EMBL/GenBank/DDBJ whole genome shotgun (WGS) entry which is preliminary data.</text>
</comment>
<sequence>MEGGGSGDGGKGKWPAARRSSRQREVAPLVEEEIPEVDMAEEETPEVDLEAAAMALEQAMKKGEMRAWVSWLLVLAVYLALLGFQRERLDDMGFEEILRMERMRADAPLTQALRSRWDAEAAAFVFPWGHMIPSLEDVSRITGLRVHGQPVSGFTYPCYKELAHRQLGGVAERADEQLQRLTRGCWEALADEPGAQADLDLRRFLIIFLGRLLFATRVVPVHCQFLPLLEDLGQVWAYLHLPGLRRGTLERPSLVPIARRWVPCHDTHPLGNQLASLQDAIDLYPQLDVVWQPYLEGPSACVRVRWSSLAETGPLGLVRSNVVSDDAYLQAFTLKYGAKVYRGMRRQVDVTGKIASLRALLHSAAQDRMIARREVEQLRTELAGVRRTQGGASSSGVATESSQSVLTDQLASAVRRVEEAESELTERVTELETTTSQATYWRKQADTSAASVAHWRLQVETLTMEVGRLHAQTDEMTSELVRLRTQGPTADQAELVRLSFELLAQQTLARGLQDVMTAIGRSRSRSRSDASGASGVTGASVRQFLAGSSSRRRNEKEERRLAGEASTRSGRGGGEMLPPPDRQEGSGESGSGQ</sequence>
<feature type="transmembrane region" description="Helical" evidence="3">
    <location>
        <begin position="67"/>
        <end position="84"/>
    </location>
</feature>
<keyword evidence="1" id="KW-0175">Coiled coil</keyword>
<protein>
    <recommendedName>
        <fullName evidence="4">Aminotransferase-like plant mobile domain-containing protein</fullName>
    </recommendedName>
</protein>
<reference evidence="5" key="1">
    <citation type="submission" date="2017-07" db="EMBL/GenBank/DDBJ databases">
        <title>Taro Niue Genome Assembly and Annotation.</title>
        <authorList>
            <person name="Atibalentja N."/>
            <person name="Keating K."/>
            <person name="Fields C.J."/>
        </authorList>
    </citation>
    <scope>NUCLEOTIDE SEQUENCE</scope>
    <source>
        <strain evidence="5">Niue_2</strain>
        <tissue evidence="5">Leaf</tissue>
    </source>
</reference>
<feature type="region of interest" description="Disordered" evidence="2">
    <location>
        <begin position="520"/>
        <end position="593"/>
    </location>
</feature>
<feature type="coiled-coil region" evidence="1">
    <location>
        <begin position="361"/>
        <end position="434"/>
    </location>
</feature>
<dbReference type="AlphaFoldDB" id="A0A843WAR0"/>